<dbReference type="CDD" id="cd03808">
    <property type="entry name" value="GT4_CapM-like"/>
    <property type="match status" value="1"/>
</dbReference>
<dbReference type="Pfam" id="PF00534">
    <property type="entry name" value="Glycos_transf_1"/>
    <property type="match status" value="1"/>
</dbReference>
<evidence type="ECO:0000313" key="4">
    <source>
        <dbReference type="Proteomes" id="UP000037685"/>
    </source>
</evidence>
<dbReference type="Proteomes" id="UP000037685">
    <property type="component" value="Unassembled WGS sequence"/>
</dbReference>
<dbReference type="EC" id="2.4.-.-" evidence="3"/>
<evidence type="ECO:0000313" key="3">
    <source>
        <dbReference type="EMBL" id="KOX90848.1"/>
    </source>
</evidence>
<dbReference type="PANTHER" id="PTHR12526">
    <property type="entry name" value="GLYCOSYLTRANSFERASE"/>
    <property type="match status" value="1"/>
</dbReference>
<comment type="caution">
    <text evidence="3">The sequence shown here is derived from an EMBL/GenBank/DDBJ whole genome shotgun (WGS) entry which is preliminary data.</text>
</comment>
<dbReference type="PATRIC" id="fig|271.14.peg.2124"/>
<evidence type="ECO:0000259" key="2">
    <source>
        <dbReference type="Pfam" id="PF13439"/>
    </source>
</evidence>
<sequence>MNMRLLYLITRAEPGGAQVHVLELLRAFRGQAEVHLGVGEDRDGFLVEEARKLGVEVHLLRGLVQPIRPHQDLPALLEVGALLKRLCPHLVHAHSSKAGFLGRLAARALGVKSVYTAHGWAFTEGVPKGRRRLALAMERFAGRLGDRVIAVSHYDRDLALCHRVVPAERLKVIWNGVPDTPLRARPEAHPPRLVMVARFAPQKDHALLLRALAGLRELPWTLDLVGEGPLLPQAQALAQALGLAERVRFLGARRDVAEVLAGAQVFALATHWEGLPLSVLEAMRSGLPVVATDVGGVKEAVVEGKTGFLVGRGDEAGFRERLARLLRDPRLRASLGEAGRKRYEEAFTLERMLRETWRLYEEILG</sequence>
<name>A0A0M9AGA2_THEAQ</name>
<keyword evidence="3" id="KW-0328">Glycosyltransferase</keyword>
<evidence type="ECO:0000259" key="1">
    <source>
        <dbReference type="Pfam" id="PF00534"/>
    </source>
</evidence>
<dbReference type="InterPro" id="IPR001296">
    <property type="entry name" value="Glyco_trans_1"/>
</dbReference>
<feature type="domain" description="Glycosyl transferase family 1" evidence="1">
    <location>
        <begin position="190"/>
        <end position="342"/>
    </location>
</feature>
<dbReference type="Pfam" id="PF13439">
    <property type="entry name" value="Glyco_transf_4"/>
    <property type="match status" value="1"/>
</dbReference>
<accession>A0A0M9AGA2</accession>
<reference evidence="3 4" key="1">
    <citation type="submission" date="2015-07" db="EMBL/GenBank/DDBJ databases">
        <authorList>
            <person name="Noorani M."/>
        </authorList>
    </citation>
    <scope>NUCLEOTIDE SEQUENCE [LARGE SCALE GENOMIC DNA]</scope>
    <source>
        <strain evidence="4">ATCC 25104 / DSM 625 / JCM 10724 / NBRC 103206 / NCIMB 11243 / YT-1</strain>
    </source>
</reference>
<dbReference type="SUPFAM" id="SSF53756">
    <property type="entry name" value="UDP-Glycosyltransferase/glycogen phosphorylase"/>
    <property type="match status" value="1"/>
</dbReference>
<protein>
    <submittedName>
        <fullName evidence="3">Putative glycosyltransferase EpsD</fullName>
        <ecNumber evidence="3">2.4.-.-</ecNumber>
    </submittedName>
</protein>
<keyword evidence="3" id="KW-0808">Transferase</keyword>
<dbReference type="Gene3D" id="3.40.50.2000">
    <property type="entry name" value="Glycogen Phosphorylase B"/>
    <property type="match status" value="2"/>
</dbReference>
<feature type="domain" description="Glycosyltransferase subfamily 4-like N-terminal" evidence="2">
    <location>
        <begin position="14"/>
        <end position="178"/>
    </location>
</feature>
<dbReference type="EMBL" id="LHCI01000106">
    <property type="protein sequence ID" value="KOX90848.1"/>
    <property type="molecule type" value="Genomic_DNA"/>
</dbReference>
<gene>
    <name evidence="3" type="primary">epsD</name>
    <name evidence="3" type="ORF">BVI061214_02046</name>
</gene>
<dbReference type="GO" id="GO:0016757">
    <property type="term" value="F:glycosyltransferase activity"/>
    <property type="evidence" value="ECO:0007669"/>
    <property type="project" value="UniProtKB-KW"/>
</dbReference>
<proteinExistence type="predicted"/>
<dbReference type="AlphaFoldDB" id="A0A0M9AGA2"/>
<dbReference type="InterPro" id="IPR028098">
    <property type="entry name" value="Glyco_trans_4-like_N"/>
</dbReference>
<organism evidence="3 4">
    <name type="scientific">Thermus aquaticus</name>
    <dbReference type="NCBI Taxonomy" id="271"/>
    <lineage>
        <taxon>Bacteria</taxon>
        <taxon>Thermotogati</taxon>
        <taxon>Deinococcota</taxon>
        <taxon>Deinococci</taxon>
        <taxon>Thermales</taxon>
        <taxon>Thermaceae</taxon>
        <taxon>Thermus</taxon>
    </lineage>
</organism>